<accession>H2BUW9</accession>
<name>H2BUW9_GILLR</name>
<dbReference type="STRING" id="865937.Gilli_2184"/>
<evidence type="ECO:0000313" key="2">
    <source>
        <dbReference type="EMBL" id="EHQ02817.1"/>
    </source>
</evidence>
<gene>
    <name evidence="2" type="ORF">Gilli_2184</name>
</gene>
<dbReference type="RefSeq" id="WP_006989127.1">
    <property type="nucleotide sequence ID" value="NZ_JH594606.1"/>
</dbReference>
<dbReference type="Proteomes" id="UP000003844">
    <property type="component" value="Unassembled WGS sequence"/>
</dbReference>
<evidence type="ECO:0000256" key="1">
    <source>
        <dbReference type="SAM" id="Phobius"/>
    </source>
</evidence>
<keyword evidence="3" id="KW-1185">Reference proteome</keyword>
<feature type="transmembrane region" description="Helical" evidence="1">
    <location>
        <begin position="7"/>
        <end position="24"/>
    </location>
</feature>
<proteinExistence type="predicted"/>
<sequence>MKKIGIIILAVIILAGIAVLTLVFQVIEFFVGAILFLVVIFFLGYLFKKVKDKLD</sequence>
<dbReference type="AlphaFoldDB" id="H2BUW9"/>
<protein>
    <submittedName>
        <fullName evidence="2">Uncharacterized protein</fullName>
    </submittedName>
</protein>
<keyword evidence="1" id="KW-1133">Transmembrane helix</keyword>
<organism evidence="2 3">
    <name type="scientific">Gillisia limnaea (strain DSM 15749 / LMG 21470 / R-8282)</name>
    <dbReference type="NCBI Taxonomy" id="865937"/>
    <lineage>
        <taxon>Bacteria</taxon>
        <taxon>Pseudomonadati</taxon>
        <taxon>Bacteroidota</taxon>
        <taxon>Flavobacteriia</taxon>
        <taxon>Flavobacteriales</taxon>
        <taxon>Flavobacteriaceae</taxon>
        <taxon>Gillisia</taxon>
    </lineage>
</organism>
<feature type="transmembrane region" description="Helical" evidence="1">
    <location>
        <begin position="30"/>
        <end position="47"/>
    </location>
</feature>
<dbReference type="HOGENOM" id="CLU_3025861_0_0_10"/>
<keyword evidence="1" id="KW-0472">Membrane</keyword>
<dbReference type="EMBL" id="JH594606">
    <property type="protein sequence ID" value="EHQ02817.1"/>
    <property type="molecule type" value="Genomic_DNA"/>
</dbReference>
<keyword evidence="1" id="KW-0812">Transmembrane</keyword>
<reference evidence="3" key="1">
    <citation type="journal article" date="2012" name="Stand. Genomic Sci.">
        <title>Genome sequence of the Antarctic rhodopsins-containing flavobacterium Gillisia limnaea type strain (R-8282(T)).</title>
        <authorList>
            <person name="Riedel T."/>
            <person name="Held B."/>
            <person name="Nolan M."/>
            <person name="Lucas S."/>
            <person name="Lapidus A."/>
            <person name="Tice H."/>
            <person name="Del Rio T.G."/>
            <person name="Cheng J.F."/>
            <person name="Han C."/>
            <person name="Tapia R."/>
            <person name="Goodwin L.A."/>
            <person name="Pitluck S."/>
            <person name="Liolios K."/>
            <person name="Mavromatis K."/>
            <person name="Pagani I."/>
            <person name="Ivanova N."/>
            <person name="Mikhailova N."/>
            <person name="Pati A."/>
            <person name="Chen A."/>
            <person name="Palaniappan K."/>
            <person name="Land M."/>
            <person name="Rohde M."/>
            <person name="Tindall B.J."/>
            <person name="Detter J.C."/>
            <person name="Goker M."/>
            <person name="Bristow J."/>
            <person name="Eisen J.A."/>
            <person name="Markowitz V."/>
            <person name="Hugenholtz P."/>
            <person name="Kyrpides N.C."/>
            <person name="Klenk H.P."/>
            <person name="Woyke T."/>
        </authorList>
    </citation>
    <scope>NUCLEOTIDE SEQUENCE [LARGE SCALE GENOMIC DNA]</scope>
    <source>
        <strain evidence="3">DSM 15749 / LMG 21470 / R-8282</strain>
    </source>
</reference>
<evidence type="ECO:0000313" key="3">
    <source>
        <dbReference type="Proteomes" id="UP000003844"/>
    </source>
</evidence>